<dbReference type="InterPro" id="IPR003837">
    <property type="entry name" value="GatC"/>
</dbReference>
<proteinExistence type="inferred from homology"/>
<dbReference type="HAMAP" id="MF_00122">
    <property type="entry name" value="GatC"/>
    <property type="match status" value="1"/>
</dbReference>
<keyword evidence="1" id="KW-0436">Ligase</keyword>
<dbReference type="GO" id="GO:0016740">
    <property type="term" value="F:transferase activity"/>
    <property type="evidence" value="ECO:0007669"/>
    <property type="project" value="UniProtKB-KW"/>
</dbReference>
<gene>
    <name evidence="1" type="ORF">B1B_00686</name>
</gene>
<reference evidence="1" key="1">
    <citation type="submission" date="2013-08" db="EMBL/GenBank/DDBJ databases">
        <authorList>
            <person name="Mendez C."/>
            <person name="Richter M."/>
            <person name="Ferrer M."/>
            <person name="Sanchez J."/>
        </authorList>
    </citation>
    <scope>NUCLEOTIDE SEQUENCE</scope>
</reference>
<dbReference type="GO" id="GO:0070681">
    <property type="term" value="P:glutaminyl-tRNAGln biosynthesis via transamidation"/>
    <property type="evidence" value="ECO:0007669"/>
    <property type="project" value="TreeGrafter"/>
</dbReference>
<evidence type="ECO:0000313" key="1">
    <source>
        <dbReference type="EMBL" id="EQD78508.1"/>
    </source>
</evidence>
<reference evidence="1" key="2">
    <citation type="journal article" date="2014" name="ISME J.">
        <title>Microbial stratification in low pH oxic and suboxic macroscopic growths along an acid mine drainage.</title>
        <authorList>
            <person name="Mendez-Garcia C."/>
            <person name="Mesa V."/>
            <person name="Sprenger R.R."/>
            <person name="Richter M."/>
            <person name="Diez M.S."/>
            <person name="Solano J."/>
            <person name="Bargiela R."/>
            <person name="Golyshina O.V."/>
            <person name="Manteca A."/>
            <person name="Ramos J.L."/>
            <person name="Gallego J.R."/>
            <person name="Llorente I."/>
            <person name="Martins Dos Santos V.A."/>
            <person name="Jensen O.N."/>
            <person name="Pelaez A.I."/>
            <person name="Sanchez J."/>
            <person name="Ferrer M."/>
        </authorList>
    </citation>
    <scope>NUCLEOTIDE SEQUENCE</scope>
</reference>
<dbReference type="GO" id="GO:0016874">
    <property type="term" value="F:ligase activity"/>
    <property type="evidence" value="ECO:0007669"/>
    <property type="project" value="UniProtKB-KW"/>
</dbReference>
<dbReference type="Pfam" id="PF02686">
    <property type="entry name" value="GatC"/>
    <property type="match status" value="1"/>
</dbReference>
<accession>T1CB57</accession>
<dbReference type="NCBIfam" id="TIGR00135">
    <property type="entry name" value="gatC"/>
    <property type="match status" value="1"/>
</dbReference>
<protein>
    <submittedName>
        <fullName evidence="1">Glu-tRNAGln amidotransferase, C subunit</fullName>
        <ecNumber evidence="1">6.3.5.-</ecNumber>
    </submittedName>
</protein>
<dbReference type="InterPro" id="IPR036113">
    <property type="entry name" value="Asp/Glu-ADT_sf_sub_c"/>
</dbReference>
<dbReference type="PANTHER" id="PTHR15004:SF0">
    <property type="entry name" value="GLUTAMYL-TRNA(GLN) AMIDOTRANSFERASE SUBUNIT C, MITOCHONDRIAL"/>
    <property type="match status" value="1"/>
</dbReference>
<dbReference type="EC" id="6.3.5.-" evidence="1"/>
<dbReference type="GO" id="GO:0006450">
    <property type="term" value="P:regulation of translational fidelity"/>
    <property type="evidence" value="ECO:0007669"/>
    <property type="project" value="InterPro"/>
</dbReference>
<dbReference type="EMBL" id="AUZY01000509">
    <property type="protein sequence ID" value="EQD78508.1"/>
    <property type="molecule type" value="Genomic_DNA"/>
</dbReference>
<name>T1CB57_9ZZZZ</name>
<dbReference type="AlphaFoldDB" id="T1CB57"/>
<organism evidence="1">
    <name type="scientific">mine drainage metagenome</name>
    <dbReference type="NCBI Taxonomy" id="410659"/>
    <lineage>
        <taxon>unclassified sequences</taxon>
        <taxon>metagenomes</taxon>
        <taxon>ecological metagenomes</taxon>
    </lineage>
</organism>
<keyword evidence="1" id="KW-0808">Transferase</keyword>
<comment type="caution">
    <text evidence="1">The sequence shown here is derived from an EMBL/GenBank/DDBJ whole genome shotgun (WGS) entry which is preliminary data.</text>
</comment>
<sequence>MRKDSRISREQVAHVAHLARLDLSEAELDLYTIQLSAVLDYAAQVASVDTSSVSAMSHPLSVANVVREDLPTTCLDHDEVLAMAPEAQDGMFKVPRIMEDEP</sequence>
<dbReference type="PANTHER" id="PTHR15004">
    <property type="entry name" value="GLUTAMYL-TRNA(GLN) AMIDOTRANSFERASE SUBUNIT C, MITOCHONDRIAL"/>
    <property type="match status" value="1"/>
</dbReference>
<dbReference type="Gene3D" id="1.10.20.60">
    <property type="entry name" value="Glu-tRNAGln amidotransferase C subunit, N-terminal domain"/>
    <property type="match status" value="1"/>
</dbReference>
<dbReference type="SUPFAM" id="SSF141000">
    <property type="entry name" value="Glu-tRNAGln amidotransferase C subunit"/>
    <property type="match status" value="1"/>
</dbReference>